<evidence type="ECO:0000256" key="6">
    <source>
        <dbReference type="ARBA" id="ARBA00023242"/>
    </source>
</evidence>
<keyword evidence="6" id="KW-0539">Nucleus</keyword>
<keyword evidence="3" id="KW-0805">Transcription regulation</keyword>
<dbReference type="EMBL" id="PXOG01000186">
    <property type="protein sequence ID" value="RGP69076.1"/>
    <property type="molecule type" value="Genomic_DNA"/>
</dbReference>
<dbReference type="GO" id="GO:0006351">
    <property type="term" value="P:DNA-templated transcription"/>
    <property type="evidence" value="ECO:0007669"/>
    <property type="project" value="InterPro"/>
</dbReference>
<evidence type="ECO:0000256" key="3">
    <source>
        <dbReference type="ARBA" id="ARBA00023015"/>
    </source>
</evidence>
<dbReference type="Proteomes" id="UP000266234">
    <property type="component" value="Unassembled WGS sequence"/>
</dbReference>
<accession>A0A395S9J2</accession>
<dbReference type="Pfam" id="PF04082">
    <property type="entry name" value="Fungal_trans"/>
    <property type="match status" value="1"/>
</dbReference>
<keyword evidence="10" id="KW-1185">Reference proteome</keyword>
<proteinExistence type="predicted"/>
<dbReference type="STRING" id="694270.A0A395S9J2"/>
<name>A0A395S9J2_9HYPO</name>
<keyword evidence="2" id="KW-0862">Zinc</keyword>
<feature type="compositionally biased region" description="Polar residues" evidence="7">
    <location>
        <begin position="18"/>
        <end position="30"/>
    </location>
</feature>
<protein>
    <recommendedName>
        <fullName evidence="8">Xylanolytic transcriptional activator regulatory domain-containing protein</fullName>
    </recommendedName>
</protein>
<dbReference type="OrthoDB" id="4161332at2759"/>
<keyword evidence="5" id="KW-0804">Transcription</keyword>
<organism evidence="9 10">
    <name type="scientific">Fusarium longipes</name>
    <dbReference type="NCBI Taxonomy" id="694270"/>
    <lineage>
        <taxon>Eukaryota</taxon>
        <taxon>Fungi</taxon>
        <taxon>Dikarya</taxon>
        <taxon>Ascomycota</taxon>
        <taxon>Pezizomycotina</taxon>
        <taxon>Sordariomycetes</taxon>
        <taxon>Hypocreomycetidae</taxon>
        <taxon>Hypocreales</taxon>
        <taxon>Nectriaceae</taxon>
        <taxon>Fusarium</taxon>
    </lineage>
</organism>
<evidence type="ECO:0000256" key="2">
    <source>
        <dbReference type="ARBA" id="ARBA00022833"/>
    </source>
</evidence>
<dbReference type="GO" id="GO:0008270">
    <property type="term" value="F:zinc ion binding"/>
    <property type="evidence" value="ECO:0007669"/>
    <property type="project" value="InterPro"/>
</dbReference>
<dbReference type="GO" id="GO:0003677">
    <property type="term" value="F:DNA binding"/>
    <property type="evidence" value="ECO:0007669"/>
    <property type="project" value="UniProtKB-KW"/>
</dbReference>
<evidence type="ECO:0000256" key="7">
    <source>
        <dbReference type="SAM" id="MobiDB-lite"/>
    </source>
</evidence>
<sequence length="609" mass="68010">MVETTNQIEASVITPMSLTYSPTTTGQSEDSAFHGPAGGTFGADPSKSSDGHGNEAVTLSIKNQLLAEATRQRQLEGVNRRLGKLDFRDVDPDVGMDLLLNFWNRQHYIVYRPAFMRDMSSNGPYFSELLLYAMLFAGSRFTAEAAAARNINEVNATGRRYRAKFEQILHGSGSDILFKSDITTIQALLVVSDSMFSWCNERSLSWHYMGLAINMMIDLGLHIDGPARKSLRRPSAEDTEIERRVFWAAFILDKVQSIYQGRPTRLREHDTAVPIIFLDEYEELEDFTDRTFSAKPRAAGSPTHGVSALEHLCKLSVVMDRILCTLYAERSATQDASDLLESAQDLHSQLESWKESLPDHLRFRLDDAANPDLLPHTLSLMALYNSLIILMYRPFLSEGHLISVSDTAAPEAFLNCAHAALELHHILHIYAQHFCLKTPPYFISYAASCLEILNIQQAWSHGPKRTMKILLELMERLNVQVGDFVALKPINCHEDGSREAVVTSSAPNDTIMTGNIPNSLNFQEIVPNGHADLAMNFQSNGDVALTDFDVDQIMDSFVFPLSTLAHEDLPIPPQQDVSQLGFSQPGVDGGQFIGHDLMVFDDLFGFDEF</sequence>
<dbReference type="CDD" id="cd12148">
    <property type="entry name" value="fungal_TF_MHR"/>
    <property type="match status" value="1"/>
</dbReference>
<evidence type="ECO:0000256" key="5">
    <source>
        <dbReference type="ARBA" id="ARBA00023163"/>
    </source>
</evidence>
<dbReference type="InterPro" id="IPR007219">
    <property type="entry name" value="XnlR_reg_dom"/>
</dbReference>
<feature type="domain" description="Xylanolytic transcriptional activator regulatory" evidence="8">
    <location>
        <begin position="205"/>
        <end position="280"/>
    </location>
</feature>
<dbReference type="PANTHER" id="PTHR31313">
    <property type="entry name" value="TY1 ENHANCER ACTIVATOR"/>
    <property type="match status" value="1"/>
</dbReference>
<evidence type="ECO:0000256" key="4">
    <source>
        <dbReference type="ARBA" id="ARBA00023125"/>
    </source>
</evidence>
<keyword evidence="4" id="KW-0238">DNA-binding</keyword>
<dbReference type="SMART" id="SM00906">
    <property type="entry name" value="Fungal_trans"/>
    <property type="match status" value="1"/>
</dbReference>
<evidence type="ECO:0000313" key="9">
    <source>
        <dbReference type="EMBL" id="RGP69076.1"/>
    </source>
</evidence>
<gene>
    <name evidence="9" type="ORF">FLONG3_7929</name>
</gene>
<evidence type="ECO:0000313" key="10">
    <source>
        <dbReference type="Proteomes" id="UP000266234"/>
    </source>
</evidence>
<evidence type="ECO:0000256" key="1">
    <source>
        <dbReference type="ARBA" id="ARBA00022723"/>
    </source>
</evidence>
<dbReference type="AlphaFoldDB" id="A0A395S9J2"/>
<dbReference type="PANTHER" id="PTHR31313:SF86">
    <property type="entry name" value="ZN(2)-C6 FUNGAL-TYPE DOMAIN-CONTAINING PROTEIN"/>
    <property type="match status" value="1"/>
</dbReference>
<evidence type="ECO:0000259" key="8">
    <source>
        <dbReference type="SMART" id="SM00906"/>
    </source>
</evidence>
<comment type="caution">
    <text evidence="9">The sequence shown here is derived from an EMBL/GenBank/DDBJ whole genome shotgun (WGS) entry which is preliminary data.</text>
</comment>
<feature type="region of interest" description="Disordered" evidence="7">
    <location>
        <begin position="18"/>
        <end position="54"/>
    </location>
</feature>
<dbReference type="InterPro" id="IPR051615">
    <property type="entry name" value="Transcr_Regulatory_Elem"/>
</dbReference>
<keyword evidence="1" id="KW-0479">Metal-binding</keyword>
<reference evidence="9 10" key="1">
    <citation type="journal article" date="2018" name="PLoS Pathog.">
        <title>Evolution of structural diversity of trichothecenes, a family of toxins produced by plant pathogenic and entomopathogenic fungi.</title>
        <authorList>
            <person name="Proctor R.H."/>
            <person name="McCormick S.P."/>
            <person name="Kim H.S."/>
            <person name="Cardoza R.E."/>
            <person name="Stanley A.M."/>
            <person name="Lindo L."/>
            <person name="Kelly A."/>
            <person name="Brown D.W."/>
            <person name="Lee T."/>
            <person name="Vaughan M.M."/>
            <person name="Alexander N.J."/>
            <person name="Busman M."/>
            <person name="Gutierrez S."/>
        </authorList>
    </citation>
    <scope>NUCLEOTIDE SEQUENCE [LARGE SCALE GENOMIC DNA]</scope>
    <source>
        <strain evidence="9 10">NRRL 20695</strain>
    </source>
</reference>